<proteinExistence type="predicted"/>
<accession>A0AA38IHT7</accession>
<reference evidence="2" key="1">
    <citation type="journal article" date="2023" name="G3 (Bethesda)">
        <title>Whole genome assemblies of Zophobas morio and Tenebrio molitor.</title>
        <authorList>
            <person name="Kaur S."/>
            <person name="Stinson S.A."/>
            <person name="diCenzo G.C."/>
        </authorList>
    </citation>
    <scope>NUCLEOTIDE SEQUENCE</scope>
    <source>
        <strain evidence="2">QUZm001</strain>
    </source>
</reference>
<dbReference type="EMBL" id="JALNTZ010000004">
    <property type="protein sequence ID" value="KAJ3656260.1"/>
    <property type="molecule type" value="Genomic_DNA"/>
</dbReference>
<dbReference type="AlphaFoldDB" id="A0AA38IHT7"/>
<organism evidence="2 3">
    <name type="scientific">Zophobas morio</name>
    <dbReference type="NCBI Taxonomy" id="2755281"/>
    <lineage>
        <taxon>Eukaryota</taxon>
        <taxon>Metazoa</taxon>
        <taxon>Ecdysozoa</taxon>
        <taxon>Arthropoda</taxon>
        <taxon>Hexapoda</taxon>
        <taxon>Insecta</taxon>
        <taxon>Pterygota</taxon>
        <taxon>Neoptera</taxon>
        <taxon>Endopterygota</taxon>
        <taxon>Coleoptera</taxon>
        <taxon>Polyphaga</taxon>
        <taxon>Cucujiformia</taxon>
        <taxon>Tenebrionidae</taxon>
        <taxon>Zophobas</taxon>
    </lineage>
</organism>
<protein>
    <submittedName>
        <fullName evidence="2">Uncharacterized protein</fullName>
    </submittedName>
</protein>
<dbReference type="Proteomes" id="UP001168821">
    <property type="component" value="Unassembled WGS sequence"/>
</dbReference>
<comment type="caution">
    <text evidence="2">The sequence shown here is derived from an EMBL/GenBank/DDBJ whole genome shotgun (WGS) entry which is preliminary data.</text>
</comment>
<evidence type="ECO:0000313" key="2">
    <source>
        <dbReference type="EMBL" id="KAJ3656260.1"/>
    </source>
</evidence>
<evidence type="ECO:0000313" key="3">
    <source>
        <dbReference type="Proteomes" id="UP001168821"/>
    </source>
</evidence>
<evidence type="ECO:0000256" key="1">
    <source>
        <dbReference type="SAM" id="MobiDB-lite"/>
    </source>
</evidence>
<name>A0AA38IHT7_9CUCU</name>
<gene>
    <name evidence="2" type="ORF">Zmor_015349</name>
</gene>
<feature type="region of interest" description="Disordered" evidence="1">
    <location>
        <begin position="1"/>
        <end position="53"/>
    </location>
</feature>
<keyword evidence="3" id="KW-1185">Reference proteome</keyword>
<sequence>MSDKTEENIEKSDDKKDIEMEEREKMLNAENKALEKVEESGEEKKVKSDIKEGMEVKPKKIPIGGIQMPGFFTRSKSKEKCKVRIAHIWGTKG</sequence>